<proteinExistence type="predicted"/>
<keyword evidence="1" id="KW-0812">Transmembrane</keyword>
<gene>
    <name evidence="2" type="ORF">KIN20_010181</name>
</gene>
<name>A0AAD5MC67_PARTN</name>
<dbReference type="AlphaFoldDB" id="A0AAD5MC67"/>
<evidence type="ECO:0000313" key="3">
    <source>
        <dbReference type="Proteomes" id="UP001196413"/>
    </source>
</evidence>
<comment type="caution">
    <text evidence="2">The sequence shown here is derived from an EMBL/GenBank/DDBJ whole genome shotgun (WGS) entry which is preliminary data.</text>
</comment>
<dbReference type="EMBL" id="JAHQIW010001743">
    <property type="protein sequence ID" value="KAJ1353538.1"/>
    <property type="molecule type" value="Genomic_DNA"/>
</dbReference>
<keyword evidence="1" id="KW-0472">Membrane</keyword>
<reference evidence="2" key="1">
    <citation type="submission" date="2021-06" db="EMBL/GenBank/DDBJ databases">
        <title>Parelaphostrongylus tenuis whole genome reference sequence.</title>
        <authorList>
            <person name="Garwood T.J."/>
            <person name="Larsen P.A."/>
            <person name="Fountain-Jones N.M."/>
            <person name="Garbe J.R."/>
            <person name="Macchietto M.G."/>
            <person name="Kania S.A."/>
            <person name="Gerhold R.W."/>
            <person name="Richards J.E."/>
            <person name="Wolf T.M."/>
        </authorList>
    </citation>
    <scope>NUCLEOTIDE SEQUENCE</scope>
    <source>
        <strain evidence="2">MNPRO001-30</strain>
        <tissue evidence="2">Meninges</tissue>
    </source>
</reference>
<sequence>MPPALRVSAVMLSSPGAAPFFMSFIATVLQNVKSWMVLPQWDFQVRDGEFGAKKAGVKFCRYQFHVMATFRSIPIVIHQGCERNTVIAQVQHKQV</sequence>
<accession>A0AAD5MC67</accession>
<evidence type="ECO:0000256" key="1">
    <source>
        <dbReference type="SAM" id="Phobius"/>
    </source>
</evidence>
<protein>
    <submittedName>
        <fullName evidence="2">Uncharacterized protein</fullName>
    </submittedName>
</protein>
<organism evidence="2 3">
    <name type="scientific">Parelaphostrongylus tenuis</name>
    <name type="common">Meningeal worm</name>
    <dbReference type="NCBI Taxonomy" id="148309"/>
    <lineage>
        <taxon>Eukaryota</taxon>
        <taxon>Metazoa</taxon>
        <taxon>Ecdysozoa</taxon>
        <taxon>Nematoda</taxon>
        <taxon>Chromadorea</taxon>
        <taxon>Rhabditida</taxon>
        <taxon>Rhabditina</taxon>
        <taxon>Rhabditomorpha</taxon>
        <taxon>Strongyloidea</taxon>
        <taxon>Metastrongylidae</taxon>
        <taxon>Parelaphostrongylus</taxon>
    </lineage>
</organism>
<dbReference type="Proteomes" id="UP001196413">
    <property type="component" value="Unassembled WGS sequence"/>
</dbReference>
<evidence type="ECO:0000313" key="2">
    <source>
        <dbReference type="EMBL" id="KAJ1353538.1"/>
    </source>
</evidence>
<feature type="transmembrane region" description="Helical" evidence="1">
    <location>
        <begin position="6"/>
        <end position="29"/>
    </location>
</feature>
<keyword evidence="1" id="KW-1133">Transmembrane helix</keyword>
<keyword evidence="3" id="KW-1185">Reference proteome</keyword>